<evidence type="ECO:0008006" key="5">
    <source>
        <dbReference type="Google" id="ProtNLM"/>
    </source>
</evidence>
<evidence type="ECO:0000313" key="4">
    <source>
        <dbReference type="Proteomes" id="UP001431656"/>
    </source>
</evidence>
<dbReference type="KEGG" id="broo:brsh051_09990"/>
<protein>
    <recommendedName>
        <fullName evidence="5">IS110 family transposase</fullName>
    </recommendedName>
</protein>
<dbReference type="GO" id="GO:0003677">
    <property type="term" value="F:DNA binding"/>
    <property type="evidence" value="ECO:0007669"/>
    <property type="project" value="InterPro"/>
</dbReference>
<name>A0AAN0KFB7_9ACTN</name>
<gene>
    <name evidence="3" type="ORF">brsh051_09990</name>
</gene>
<feature type="domain" description="Transposase IS110-like N-terminal" evidence="1">
    <location>
        <begin position="41"/>
        <end position="197"/>
    </location>
</feature>
<dbReference type="AlphaFoldDB" id="A0AAN0KFB7"/>
<accession>A0AAN0KFB7</accession>
<evidence type="ECO:0000259" key="1">
    <source>
        <dbReference type="Pfam" id="PF01548"/>
    </source>
</evidence>
<dbReference type="GO" id="GO:0006313">
    <property type="term" value="P:DNA transposition"/>
    <property type="evidence" value="ECO:0007669"/>
    <property type="project" value="InterPro"/>
</dbReference>
<dbReference type="NCBIfam" id="NF033542">
    <property type="entry name" value="transpos_IS110"/>
    <property type="match status" value="1"/>
</dbReference>
<dbReference type="Pfam" id="PF02371">
    <property type="entry name" value="Transposase_20"/>
    <property type="match status" value="1"/>
</dbReference>
<dbReference type="PANTHER" id="PTHR33055">
    <property type="entry name" value="TRANSPOSASE FOR INSERTION SEQUENCE ELEMENT IS1111A"/>
    <property type="match status" value="1"/>
</dbReference>
<dbReference type="GO" id="GO:0004803">
    <property type="term" value="F:transposase activity"/>
    <property type="evidence" value="ECO:0007669"/>
    <property type="project" value="InterPro"/>
</dbReference>
<dbReference type="InterPro" id="IPR047650">
    <property type="entry name" value="Transpos_IS110"/>
</dbReference>
<dbReference type="Proteomes" id="UP001431656">
    <property type="component" value="Chromosome"/>
</dbReference>
<dbReference type="EMBL" id="AP028056">
    <property type="protein sequence ID" value="BEH01718.1"/>
    <property type="molecule type" value="Genomic_DNA"/>
</dbReference>
<sequence length="477" mass="51340">MPVVRSHWPVVGPGGVVSFTANGGTLVFVHPTDPALARVQVGIDAAVVADHHVTIRSTLSDGQVQLSRFHVPPTIAGLSRLGERLSVFPGVVAVAEPTSMTWLGLHVALQRAGCDLSLVGTRHSARLRGAISGKLKSDVIDADVLSLASDVFALSPLDPPLPAELALRRAVVRRGKLVIDGNRARRRLISLARWAFPDVWTAFAGSWPTAIAVLTRWPDLRALAAARRSSVTAVVAAHTRGVPGVAERAGAIRLAAAAWVEFWDGRLDLEALAWETAEHLRDITIASEQIERATTQAQRYWAGLYGDDPLLLSLPGMGPMTAPTIRAFLGDGTRFVSAKAAASYAGLTPSTWSSGTVVQPSRAITKEGPAVLRLAFYQAANGARRVDPQLAAYYQHLMVERGHCHTQATVAVARKLVERTWTVLTRGQPYQFRDATGQAVTRTVAKDQARHDHAVPDDVRARARARSAATHRSKLTK</sequence>
<dbReference type="InterPro" id="IPR003346">
    <property type="entry name" value="Transposase_20"/>
</dbReference>
<keyword evidence="4" id="KW-1185">Reference proteome</keyword>
<feature type="domain" description="Transposase IS116/IS110/IS902 C-terminal" evidence="2">
    <location>
        <begin position="310"/>
        <end position="395"/>
    </location>
</feature>
<dbReference type="PANTHER" id="PTHR33055:SF3">
    <property type="entry name" value="PUTATIVE TRANSPOSASE FOR IS117-RELATED"/>
    <property type="match status" value="1"/>
</dbReference>
<organism evidence="3 4">
    <name type="scientific">Brooklawnia propionicigenes</name>
    <dbReference type="NCBI Taxonomy" id="3041175"/>
    <lineage>
        <taxon>Bacteria</taxon>
        <taxon>Bacillati</taxon>
        <taxon>Actinomycetota</taxon>
        <taxon>Actinomycetes</taxon>
        <taxon>Propionibacteriales</taxon>
        <taxon>Propionibacteriaceae</taxon>
        <taxon>Brooklawnia</taxon>
    </lineage>
</organism>
<reference evidence="3" key="1">
    <citation type="journal article" date="2024" name="Int. J. Syst. Evol. Microbiol.">
        <title>Brooklawnia propionicigenes sp. nov., a facultatively anaerobic, propionate-producing bacterium isolated from a methanogenic reactor treating waste from cattle farms.</title>
        <authorList>
            <person name="Akita Y."/>
            <person name="Ueki A."/>
            <person name="Tonouchi A."/>
            <person name="Sugawara Y."/>
            <person name="Honma S."/>
            <person name="Kaku N."/>
            <person name="Ueki K."/>
        </authorList>
    </citation>
    <scope>NUCLEOTIDE SEQUENCE</scope>
    <source>
        <strain evidence="3">SH051</strain>
    </source>
</reference>
<dbReference type="Pfam" id="PF01548">
    <property type="entry name" value="DEDD_Tnp_IS110"/>
    <property type="match status" value="1"/>
</dbReference>
<evidence type="ECO:0000313" key="3">
    <source>
        <dbReference type="EMBL" id="BEH01718.1"/>
    </source>
</evidence>
<dbReference type="InterPro" id="IPR002525">
    <property type="entry name" value="Transp_IS110-like_N"/>
</dbReference>
<evidence type="ECO:0000259" key="2">
    <source>
        <dbReference type="Pfam" id="PF02371"/>
    </source>
</evidence>
<proteinExistence type="predicted"/>